<organism evidence="4">
    <name type="scientific">Anisakis simplex</name>
    <name type="common">Herring worm</name>
    <dbReference type="NCBI Taxonomy" id="6269"/>
    <lineage>
        <taxon>Eukaryota</taxon>
        <taxon>Metazoa</taxon>
        <taxon>Ecdysozoa</taxon>
        <taxon>Nematoda</taxon>
        <taxon>Chromadorea</taxon>
        <taxon>Rhabditida</taxon>
        <taxon>Spirurina</taxon>
        <taxon>Ascaridomorpha</taxon>
        <taxon>Ascaridoidea</taxon>
        <taxon>Anisakidae</taxon>
        <taxon>Anisakis</taxon>
        <taxon>Anisakis simplex complex</taxon>
    </lineage>
</organism>
<keyword evidence="3" id="KW-1185">Reference proteome</keyword>
<evidence type="ECO:0000313" key="3">
    <source>
        <dbReference type="Proteomes" id="UP000267096"/>
    </source>
</evidence>
<evidence type="ECO:0000313" key="4">
    <source>
        <dbReference type="WBParaSite" id="ASIM_0001691701-mRNA-1"/>
    </source>
</evidence>
<feature type="compositionally biased region" description="Basic and acidic residues" evidence="1">
    <location>
        <begin position="292"/>
        <end position="302"/>
    </location>
</feature>
<dbReference type="AlphaFoldDB" id="A0A0M3K7H6"/>
<reference evidence="4" key="1">
    <citation type="submission" date="2017-02" db="UniProtKB">
        <authorList>
            <consortium name="WormBaseParasite"/>
        </authorList>
    </citation>
    <scope>IDENTIFICATION</scope>
</reference>
<protein>
    <submittedName>
        <fullName evidence="2 4">Uncharacterized protein</fullName>
    </submittedName>
</protein>
<dbReference type="Proteomes" id="UP000267096">
    <property type="component" value="Unassembled WGS sequence"/>
</dbReference>
<feature type="compositionally biased region" description="Polar residues" evidence="1">
    <location>
        <begin position="64"/>
        <end position="73"/>
    </location>
</feature>
<reference evidence="2 3" key="2">
    <citation type="submission" date="2018-11" db="EMBL/GenBank/DDBJ databases">
        <authorList>
            <consortium name="Pathogen Informatics"/>
        </authorList>
    </citation>
    <scope>NUCLEOTIDE SEQUENCE [LARGE SCALE GENOMIC DNA]</scope>
</reference>
<dbReference type="EMBL" id="UYRR01032989">
    <property type="protein sequence ID" value="VDK57456.1"/>
    <property type="molecule type" value="Genomic_DNA"/>
</dbReference>
<dbReference type="WBParaSite" id="ASIM_0001691701-mRNA-1">
    <property type="protein sequence ID" value="ASIM_0001691701-mRNA-1"/>
    <property type="gene ID" value="ASIM_0001691701"/>
</dbReference>
<name>A0A0M3K7H6_ANISI</name>
<proteinExistence type="predicted"/>
<feature type="compositionally biased region" description="Low complexity" evidence="1">
    <location>
        <begin position="25"/>
        <end position="35"/>
    </location>
</feature>
<evidence type="ECO:0000313" key="2">
    <source>
        <dbReference type="EMBL" id="VDK57456.1"/>
    </source>
</evidence>
<accession>A0A0M3K7H6</accession>
<feature type="compositionally biased region" description="Polar residues" evidence="1">
    <location>
        <begin position="80"/>
        <end position="96"/>
    </location>
</feature>
<sequence length="361" mass="39280">MASSSSLETNAVRSRFQYSANEYNSSSGSSSSSSSTANYAPCSTSTQPITKPMPPYAPPDLNELASTPLSQPHQLLDDNSGMSPAQSVLNTAPNTGQPLTAVATSVANSFSSLSPQQQAPTSFQYTNNNYANNTSNSYNNNINKPASAHSIGATSFNHASSSPSPTYPSANSWPGFMAKNPVTDDSRLASFSCCSEPTKSSFAQHQQQPEQSVNGFKSFQRKSVDRVFVFNSKMANEAIGGVQENKYESIVAWHEANCQPSTSTAPQQNQFILNDSQPQQQPQPIKTKRKSNVKEFQQEMRLRSPSSTNGIAPPPPVSGMRMERMTQDSLFEPPSKVIRTTSNENSHPARRFSLSFILYFV</sequence>
<evidence type="ECO:0000256" key="1">
    <source>
        <dbReference type="SAM" id="MobiDB-lite"/>
    </source>
</evidence>
<feature type="compositionally biased region" description="Polar residues" evidence="1">
    <location>
        <begin position="36"/>
        <end position="49"/>
    </location>
</feature>
<feature type="region of interest" description="Disordered" evidence="1">
    <location>
        <begin position="275"/>
        <end position="321"/>
    </location>
</feature>
<gene>
    <name evidence="2" type="ORF">ASIM_LOCUS16324</name>
</gene>
<feature type="region of interest" description="Disordered" evidence="1">
    <location>
        <begin position="21"/>
        <end position="96"/>
    </location>
</feature>
<dbReference type="OrthoDB" id="5782876at2759"/>